<dbReference type="AlphaFoldDB" id="A0A2A6CEW7"/>
<protein>
    <recommendedName>
        <fullName evidence="1">Glycine N-acyltransferase-like protein</fullName>
        <ecNumber evidence="1">2.3.1.-</ecNumber>
    </recommendedName>
</protein>
<dbReference type="Gene3D" id="3.40.630.30">
    <property type="match status" value="1"/>
</dbReference>
<dbReference type="GO" id="GO:0005739">
    <property type="term" value="C:mitochondrion"/>
    <property type="evidence" value="ECO:0007669"/>
    <property type="project" value="InterPro"/>
</dbReference>
<gene>
    <name evidence="2" type="primary">WBGene00277969</name>
</gene>
<comment type="similarity">
    <text evidence="1">Belongs to the glycine N-acyltransferase family.</text>
</comment>
<evidence type="ECO:0000256" key="1">
    <source>
        <dbReference type="RuleBase" id="RU368002"/>
    </source>
</evidence>
<dbReference type="EC" id="2.3.1.-" evidence="1"/>
<dbReference type="GO" id="GO:0016410">
    <property type="term" value="F:N-acyltransferase activity"/>
    <property type="evidence" value="ECO:0000318"/>
    <property type="project" value="GO_Central"/>
</dbReference>
<accession>A0A8R1YVP0</accession>
<dbReference type="InterPro" id="IPR010313">
    <property type="entry name" value="Glycine_N-acyltransferase"/>
</dbReference>
<reference evidence="3" key="1">
    <citation type="journal article" date="2008" name="Nat. Genet.">
        <title>The Pristionchus pacificus genome provides a unique perspective on nematode lifestyle and parasitism.</title>
        <authorList>
            <person name="Dieterich C."/>
            <person name="Clifton S.W."/>
            <person name="Schuster L.N."/>
            <person name="Chinwalla A."/>
            <person name="Delehaunty K."/>
            <person name="Dinkelacker I."/>
            <person name="Fulton L."/>
            <person name="Fulton R."/>
            <person name="Godfrey J."/>
            <person name="Minx P."/>
            <person name="Mitreva M."/>
            <person name="Roeseler W."/>
            <person name="Tian H."/>
            <person name="Witte H."/>
            <person name="Yang S.P."/>
            <person name="Wilson R.K."/>
            <person name="Sommer R.J."/>
        </authorList>
    </citation>
    <scope>NUCLEOTIDE SEQUENCE [LARGE SCALE GENOMIC DNA]</scope>
    <source>
        <strain evidence="3">PS312</strain>
    </source>
</reference>
<dbReference type="PANTHER" id="PTHR15298:SF1">
    <property type="entry name" value="GLYCINE N-ACYLTRANSFERASE-LIKE PROTEIN"/>
    <property type="match status" value="1"/>
</dbReference>
<dbReference type="InterPro" id="IPR016181">
    <property type="entry name" value="Acyl_CoA_acyltransferase"/>
</dbReference>
<keyword evidence="1" id="KW-0012">Acyltransferase</keyword>
<accession>A0A2A6CEW7</accession>
<dbReference type="PANTHER" id="PTHR15298">
    <property type="entry name" value="L-COA N-ACYLTRANSFERASE-RELATED"/>
    <property type="match status" value="1"/>
</dbReference>
<evidence type="ECO:0000313" key="3">
    <source>
        <dbReference type="Proteomes" id="UP000005239"/>
    </source>
</evidence>
<keyword evidence="3" id="KW-1185">Reference proteome</keyword>
<proteinExistence type="inferred from homology"/>
<evidence type="ECO:0000313" key="2">
    <source>
        <dbReference type="EnsemblMetazoa" id="PPA39600.1"/>
    </source>
</evidence>
<dbReference type="Proteomes" id="UP000005239">
    <property type="component" value="Unassembled WGS sequence"/>
</dbReference>
<dbReference type="EnsemblMetazoa" id="PPA39600.1">
    <property type="protein sequence ID" value="PPA39600.1"/>
    <property type="gene ID" value="WBGene00277969"/>
</dbReference>
<dbReference type="SUPFAM" id="SSF55729">
    <property type="entry name" value="Acyl-CoA N-acyltransferases (Nat)"/>
    <property type="match status" value="1"/>
</dbReference>
<keyword evidence="1" id="KW-0808">Transferase</keyword>
<reference evidence="2" key="2">
    <citation type="submission" date="2022-06" db="UniProtKB">
        <authorList>
            <consortium name="EnsemblMetazoa"/>
        </authorList>
    </citation>
    <scope>IDENTIFICATION</scope>
    <source>
        <strain evidence="2">PS312</strain>
    </source>
</reference>
<sequence length="282" mass="32457">MRSYQQLTARSELIDLYEDLSSRKNDNSMFLNAINFALLSLPTLTKMFIYRFGDVADPYYLAVHEPNICITPPISGHHQLTLDHLTDELFNTILPEIAPDTTRFFLDSDTKTPSMIRSSSFSIDYTTVFQRFYMNEEQRQQLRKMTITAPAGYYISDIDAGTEYDEIHDAWAYGKQMDRELTRQQLLHLPSSCIRAEDGSLVSWELSHHFMKMSNHFTYPSHRGKGLGVLTELLIAQRYVESGYRPFKGVSDANEGVIRGTKASPHWSDGEVYGWSVLRKKE</sequence>
<dbReference type="GO" id="GO:0047961">
    <property type="term" value="F:glycine N-acyltransferase activity"/>
    <property type="evidence" value="ECO:0007669"/>
    <property type="project" value="InterPro"/>
</dbReference>
<dbReference type="OrthoDB" id="61870at2759"/>
<organism evidence="2 3">
    <name type="scientific">Pristionchus pacificus</name>
    <name type="common">Parasitic nematode worm</name>
    <dbReference type="NCBI Taxonomy" id="54126"/>
    <lineage>
        <taxon>Eukaryota</taxon>
        <taxon>Metazoa</taxon>
        <taxon>Ecdysozoa</taxon>
        <taxon>Nematoda</taxon>
        <taxon>Chromadorea</taxon>
        <taxon>Rhabditida</taxon>
        <taxon>Rhabditina</taxon>
        <taxon>Diplogasteromorpha</taxon>
        <taxon>Diplogasteroidea</taxon>
        <taxon>Neodiplogasteridae</taxon>
        <taxon>Pristionchus</taxon>
    </lineage>
</organism>
<name>A0A2A6CEW7_PRIPA</name>